<keyword evidence="1" id="KW-0805">Transcription regulation</keyword>
<keyword evidence="6" id="KW-1185">Reference proteome</keyword>
<sequence>MVAGIAHEEQVQDRRPSLVDDAYAALKEAIRESIFPPGYQASAQELALRLGMSRTPVHEASLKLQEEGLVRIVPKRGIVICALAPDDIREIYEVIIAIEASAAQRLAGLTAPERAIVCDELATATDRMAEALARGDHGEWGRADEAYHQLLVERCGNGRFVRIMQTVKDQLHRARMLTLKLRTRLPASVDEHRAVIAAIRAGDGEAAHAAARRHRLNTSDELLPLLENFGLKHL</sequence>
<name>A0A4D7QFS5_9HYPH</name>
<dbReference type="Gene3D" id="1.20.120.530">
    <property type="entry name" value="GntR ligand-binding domain-like"/>
    <property type="match status" value="1"/>
</dbReference>
<evidence type="ECO:0000313" key="5">
    <source>
        <dbReference type="EMBL" id="QCK85765.1"/>
    </source>
</evidence>
<dbReference type="InterPro" id="IPR000524">
    <property type="entry name" value="Tscrpt_reg_HTH_GntR"/>
</dbReference>
<dbReference type="AlphaFoldDB" id="A0A4D7QFS5"/>
<protein>
    <submittedName>
        <fullName evidence="5">GntR family transcriptional regulator</fullName>
    </submittedName>
</protein>
<dbReference type="PROSITE" id="PS50949">
    <property type="entry name" value="HTH_GNTR"/>
    <property type="match status" value="1"/>
</dbReference>
<dbReference type="SMART" id="SM00345">
    <property type="entry name" value="HTH_GNTR"/>
    <property type="match status" value="1"/>
</dbReference>
<accession>A0A4D7QFS5</accession>
<evidence type="ECO:0000256" key="1">
    <source>
        <dbReference type="ARBA" id="ARBA00023015"/>
    </source>
</evidence>
<dbReference type="EMBL" id="CP039865">
    <property type="protein sequence ID" value="QCK85765.1"/>
    <property type="molecule type" value="Genomic_DNA"/>
</dbReference>
<dbReference type="GO" id="GO:0003677">
    <property type="term" value="F:DNA binding"/>
    <property type="evidence" value="ECO:0007669"/>
    <property type="project" value="UniProtKB-KW"/>
</dbReference>
<evidence type="ECO:0000256" key="3">
    <source>
        <dbReference type="ARBA" id="ARBA00023163"/>
    </source>
</evidence>
<feature type="domain" description="HTH gntR-type" evidence="4">
    <location>
        <begin position="16"/>
        <end position="83"/>
    </location>
</feature>
<dbReference type="Pfam" id="PF00392">
    <property type="entry name" value="GntR"/>
    <property type="match status" value="1"/>
</dbReference>
<evidence type="ECO:0000256" key="2">
    <source>
        <dbReference type="ARBA" id="ARBA00023125"/>
    </source>
</evidence>
<keyword evidence="3" id="KW-0804">Transcription</keyword>
<dbReference type="Proteomes" id="UP000298588">
    <property type="component" value="Chromosome"/>
</dbReference>
<dbReference type="OrthoDB" id="9028214at2"/>
<dbReference type="GO" id="GO:0003700">
    <property type="term" value="F:DNA-binding transcription factor activity"/>
    <property type="evidence" value="ECO:0007669"/>
    <property type="project" value="InterPro"/>
</dbReference>
<dbReference type="InterPro" id="IPR036388">
    <property type="entry name" value="WH-like_DNA-bd_sf"/>
</dbReference>
<dbReference type="SUPFAM" id="SSF46785">
    <property type="entry name" value="Winged helix' DNA-binding domain"/>
    <property type="match status" value="1"/>
</dbReference>
<evidence type="ECO:0000313" key="6">
    <source>
        <dbReference type="Proteomes" id="UP000298588"/>
    </source>
</evidence>
<dbReference type="SUPFAM" id="SSF48008">
    <property type="entry name" value="GntR ligand-binding domain-like"/>
    <property type="match status" value="1"/>
</dbReference>
<proteinExistence type="predicted"/>
<dbReference type="Gene3D" id="1.10.10.10">
    <property type="entry name" value="Winged helix-like DNA-binding domain superfamily/Winged helix DNA-binding domain"/>
    <property type="match status" value="1"/>
</dbReference>
<organism evidence="5 6">
    <name type="scientific">Phreatobacter aquaticus</name>
    <dbReference type="NCBI Taxonomy" id="2570229"/>
    <lineage>
        <taxon>Bacteria</taxon>
        <taxon>Pseudomonadati</taxon>
        <taxon>Pseudomonadota</taxon>
        <taxon>Alphaproteobacteria</taxon>
        <taxon>Hyphomicrobiales</taxon>
        <taxon>Phreatobacteraceae</taxon>
        <taxon>Phreatobacter</taxon>
    </lineage>
</organism>
<dbReference type="PANTHER" id="PTHR43537:SF24">
    <property type="entry name" value="GLUCONATE OPERON TRANSCRIPTIONAL REPRESSOR"/>
    <property type="match status" value="1"/>
</dbReference>
<dbReference type="KEGG" id="paqt:E8L99_08300"/>
<dbReference type="PANTHER" id="PTHR43537">
    <property type="entry name" value="TRANSCRIPTIONAL REGULATOR, GNTR FAMILY"/>
    <property type="match status" value="1"/>
</dbReference>
<dbReference type="InterPro" id="IPR011711">
    <property type="entry name" value="GntR_C"/>
</dbReference>
<reference evidence="5 6" key="1">
    <citation type="submission" date="2019-04" db="EMBL/GenBank/DDBJ databases">
        <title>Phreatobacter aquaticus sp. nov.</title>
        <authorList>
            <person name="Choi A."/>
            <person name="Baek K."/>
        </authorList>
    </citation>
    <scope>NUCLEOTIDE SEQUENCE [LARGE SCALE GENOMIC DNA]</scope>
    <source>
        <strain evidence="5 6">NMCR1094</strain>
    </source>
</reference>
<evidence type="ECO:0000259" key="4">
    <source>
        <dbReference type="PROSITE" id="PS50949"/>
    </source>
</evidence>
<dbReference type="SMART" id="SM00895">
    <property type="entry name" value="FCD"/>
    <property type="match status" value="1"/>
</dbReference>
<dbReference type="Pfam" id="PF07729">
    <property type="entry name" value="FCD"/>
    <property type="match status" value="1"/>
</dbReference>
<dbReference type="InterPro" id="IPR008920">
    <property type="entry name" value="TF_FadR/GntR_C"/>
</dbReference>
<dbReference type="RefSeq" id="WP_137099098.1">
    <property type="nucleotide sequence ID" value="NZ_CP039865.1"/>
</dbReference>
<keyword evidence="2" id="KW-0238">DNA-binding</keyword>
<gene>
    <name evidence="5" type="ORF">E8L99_08300</name>
</gene>
<dbReference type="InterPro" id="IPR036390">
    <property type="entry name" value="WH_DNA-bd_sf"/>
</dbReference>